<evidence type="ECO:0008006" key="6">
    <source>
        <dbReference type="Google" id="ProtNLM"/>
    </source>
</evidence>
<feature type="domain" description="Recombinase" evidence="3">
    <location>
        <begin position="177"/>
        <end position="320"/>
    </location>
</feature>
<dbReference type="PANTHER" id="PTHR30461">
    <property type="entry name" value="DNA-INVERTASE FROM LAMBDOID PROPHAGE"/>
    <property type="match status" value="1"/>
</dbReference>
<dbReference type="CDD" id="cd00338">
    <property type="entry name" value="Ser_Recombinase"/>
    <property type="match status" value="1"/>
</dbReference>
<name>A0A5M3WE57_9ACTN</name>
<dbReference type="Pfam" id="PF00239">
    <property type="entry name" value="Resolvase"/>
    <property type="match status" value="1"/>
</dbReference>
<dbReference type="PROSITE" id="PS51737">
    <property type="entry name" value="RECOMBINASE_DNA_BIND"/>
    <property type="match status" value="1"/>
</dbReference>
<evidence type="ECO:0000313" key="4">
    <source>
        <dbReference type="EMBL" id="GES05393.1"/>
    </source>
</evidence>
<dbReference type="Pfam" id="PF13408">
    <property type="entry name" value="Zn_ribbon_recom"/>
    <property type="match status" value="1"/>
</dbReference>
<dbReference type="InterPro" id="IPR038109">
    <property type="entry name" value="DNA_bind_recomb_sf"/>
</dbReference>
<dbReference type="Proteomes" id="UP000334990">
    <property type="component" value="Unassembled WGS sequence"/>
</dbReference>
<dbReference type="PROSITE" id="PS51736">
    <property type="entry name" value="RECOMBINASES_3"/>
    <property type="match status" value="1"/>
</dbReference>
<organism evidence="4 5">
    <name type="scientific">Acrocarpospora corrugata</name>
    <dbReference type="NCBI Taxonomy" id="35763"/>
    <lineage>
        <taxon>Bacteria</taxon>
        <taxon>Bacillati</taxon>
        <taxon>Actinomycetota</taxon>
        <taxon>Actinomycetes</taxon>
        <taxon>Streptosporangiales</taxon>
        <taxon>Streptosporangiaceae</taxon>
        <taxon>Acrocarpospora</taxon>
    </lineage>
</organism>
<feature type="domain" description="Resolvase/invertase-type recombinase catalytic" evidence="2">
    <location>
        <begin position="19"/>
        <end position="170"/>
    </location>
</feature>
<dbReference type="GO" id="GO:0000150">
    <property type="term" value="F:DNA strand exchange activity"/>
    <property type="evidence" value="ECO:0007669"/>
    <property type="project" value="InterPro"/>
</dbReference>
<dbReference type="EMBL" id="BLAD01000099">
    <property type="protein sequence ID" value="GES05393.1"/>
    <property type="molecule type" value="Genomic_DNA"/>
</dbReference>
<evidence type="ECO:0000259" key="2">
    <source>
        <dbReference type="PROSITE" id="PS51736"/>
    </source>
</evidence>
<dbReference type="Gene3D" id="3.40.50.1390">
    <property type="entry name" value="Resolvase, N-terminal catalytic domain"/>
    <property type="match status" value="1"/>
</dbReference>
<dbReference type="GO" id="GO:0003677">
    <property type="term" value="F:DNA binding"/>
    <property type="evidence" value="ECO:0007669"/>
    <property type="project" value="InterPro"/>
</dbReference>
<gene>
    <name evidence="4" type="ORF">Acor_74610</name>
</gene>
<dbReference type="SUPFAM" id="SSF53041">
    <property type="entry name" value="Resolvase-like"/>
    <property type="match status" value="1"/>
</dbReference>
<evidence type="ECO:0000313" key="5">
    <source>
        <dbReference type="Proteomes" id="UP000334990"/>
    </source>
</evidence>
<dbReference type="Pfam" id="PF07508">
    <property type="entry name" value="Recombinase"/>
    <property type="match status" value="1"/>
</dbReference>
<dbReference type="PANTHER" id="PTHR30461:SF23">
    <property type="entry name" value="DNA RECOMBINASE-RELATED"/>
    <property type="match status" value="1"/>
</dbReference>
<dbReference type="InterPro" id="IPR011109">
    <property type="entry name" value="DNA_bind_recombinase_dom"/>
</dbReference>
<comment type="caution">
    <text evidence="4">The sequence shown here is derived from an EMBL/GenBank/DDBJ whole genome shotgun (WGS) entry which is preliminary data.</text>
</comment>
<proteinExistence type="predicted"/>
<feature type="region of interest" description="Disordered" evidence="1">
    <location>
        <begin position="750"/>
        <end position="770"/>
    </location>
</feature>
<dbReference type="InterPro" id="IPR050639">
    <property type="entry name" value="SSR_resolvase"/>
</dbReference>
<dbReference type="InterPro" id="IPR036162">
    <property type="entry name" value="Resolvase-like_N_sf"/>
</dbReference>
<dbReference type="InterPro" id="IPR006119">
    <property type="entry name" value="Resolv_N"/>
</dbReference>
<protein>
    <recommendedName>
        <fullName evidence="6">Recombinase</fullName>
    </recommendedName>
</protein>
<dbReference type="SMART" id="SM00857">
    <property type="entry name" value="Resolvase"/>
    <property type="match status" value="1"/>
</dbReference>
<reference evidence="4 5" key="1">
    <citation type="submission" date="2019-10" db="EMBL/GenBank/DDBJ databases">
        <title>Whole genome shotgun sequence of Acrocarpospora corrugata NBRC 13972.</title>
        <authorList>
            <person name="Ichikawa N."/>
            <person name="Kimura A."/>
            <person name="Kitahashi Y."/>
            <person name="Komaki H."/>
            <person name="Oguchi A."/>
        </authorList>
    </citation>
    <scope>NUCLEOTIDE SEQUENCE [LARGE SCALE GENOMIC DNA]</scope>
    <source>
        <strain evidence="4 5">NBRC 13972</strain>
    </source>
</reference>
<dbReference type="Gene3D" id="3.90.1750.20">
    <property type="entry name" value="Putative Large Serine Recombinase, Chain B, Domain 2"/>
    <property type="match status" value="1"/>
</dbReference>
<keyword evidence="5" id="KW-1185">Reference proteome</keyword>
<accession>A0A5M3WE57</accession>
<sequence>MATPVNGEHKITSGHRGRLAIVYLRQSSMAQVRQHTESTMRQYGLAEEAVRLGWADGDIMVIDTDLGVSGRWGVAREGFTELVRRVCTGEVGAIFGIEISRLARSNAEVARLTEFAKITGTLLIDADGVYDPADVNDRMLLGLKSTMGEVELHVMAGRLLEAKRAAAARGDLRTPLPVGFVHDDLGDIMIDPDEQVQAAIRDVLSGFSSCGSAYGVVALFAGRRFPLRAYGGAWAGRLRWGRLTHARVVGILKNPCYAGAYVHGRYASRRTLDPDGTVHTATWERPRDQWPVLLKDHHEGYISWADFLANEAKLAANRTNAGARPPREGCALCQGIIMCGSCGKPMRTNYHTDQRPSYECSSRADRLTTPTCRSVAASYVDDAVAAALLAALTPEQVALALSAADQVTDRHARLSRATELAVERARYEADRAERAYHECEPENRLVARTLESRWEDKLTALAEAEAALRTATEALPVLPTRADLEQLATDLPALWDAPTTSGKDRKRLVRTLICDVTLLPEPDRGKVRIGIRWHTGAADELTVARPVHPGTARRSSPAAVELVRRLGPTTGNADLAAALNAAGLHTGDGRPFDIDAVQWIRHVHKIRTPSPYADGEISVGDVAGKLGCSTGAVYDWIKKGFLCARRGGGNRFCIAWDERVEADCRILIEQSAHLNPDPAARRRKNPAPASATITSADSEISVTEAATRLGCSIGVVYYWIESGHLGARRGPGNRLHIGWNTQVETACRTRIDQSGHLNPQARRSRPRQRR</sequence>
<evidence type="ECO:0000259" key="3">
    <source>
        <dbReference type="PROSITE" id="PS51737"/>
    </source>
</evidence>
<evidence type="ECO:0000256" key="1">
    <source>
        <dbReference type="SAM" id="MobiDB-lite"/>
    </source>
</evidence>
<dbReference type="AlphaFoldDB" id="A0A5M3WE57"/>
<dbReference type="InterPro" id="IPR025827">
    <property type="entry name" value="Zn_ribbon_recom_dom"/>
</dbReference>